<dbReference type="OrthoDB" id="286301at2759"/>
<feature type="domain" description="FAS1" evidence="3">
    <location>
        <begin position="21"/>
        <end position="170"/>
    </location>
</feature>
<dbReference type="AlphaFoldDB" id="A0A8H6R6G8"/>
<feature type="transmembrane region" description="Helical" evidence="1">
    <location>
        <begin position="347"/>
        <end position="367"/>
    </location>
</feature>
<reference evidence="4" key="1">
    <citation type="submission" date="2020-04" db="EMBL/GenBank/DDBJ databases">
        <title>Draft genome resource of the tomato pathogen Pseudocercospora fuligena.</title>
        <authorList>
            <person name="Zaccaron A."/>
        </authorList>
    </citation>
    <scope>NUCLEOTIDE SEQUENCE</scope>
    <source>
        <strain evidence="4">PF001</strain>
    </source>
</reference>
<dbReference type="GO" id="GO:0030198">
    <property type="term" value="P:extracellular matrix organization"/>
    <property type="evidence" value="ECO:0007669"/>
    <property type="project" value="TreeGrafter"/>
</dbReference>
<keyword evidence="1" id="KW-0472">Membrane</keyword>
<dbReference type="EMBL" id="JABCIY010000337">
    <property type="protein sequence ID" value="KAF7185433.1"/>
    <property type="molecule type" value="Genomic_DNA"/>
</dbReference>
<dbReference type="SUPFAM" id="SSF82153">
    <property type="entry name" value="FAS1 domain"/>
    <property type="match status" value="2"/>
</dbReference>
<organism evidence="4 5">
    <name type="scientific">Pseudocercospora fuligena</name>
    <dbReference type="NCBI Taxonomy" id="685502"/>
    <lineage>
        <taxon>Eukaryota</taxon>
        <taxon>Fungi</taxon>
        <taxon>Dikarya</taxon>
        <taxon>Ascomycota</taxon>
        <taxon>Pezizomycotina</taxon>
        <taxon>Dothideomycetes</taxon>
        <taxon>Dothideomycetidae</taxon>
        <taxon>Mycosphaerellales</taxon>
        <taxon>Mycosphaerellaceae</taxon>
        <taxon>Pseudocercospora</taxon>
    </lineage>
</organism>
<dbReference type="PANTHER" id="PTHR10900:SF77">
    <property type="entry name" value="FI19380P1"/>
    <property type="match status" value="1"/>
</dbReference>
<evidence type="ECO:0000256" key="2">
    <source>
        <dbReference type="SAM" id="SignalP"/>
    </source>
</evidence>
<dbReference type="Gene3D" id="2.30.180.10">
    <property type="entry name" value="FAS1 domain"/>
    <property type="match status" value="2"/>
</dbReference>
<evidence type="ECO:0000313" key="5">
    <source>
        <dbReference type="Proteomes" id="UP000660729"/>
    </source>
</evidence>
<feature type="chain" id="PRO_5034441484" evidence="2">
    <location>
        <begin position="22"/>
        <end position="393"/>
    </location>
</feature>
<sequence>MGMGMLRHLLLLIAYTSSTRSQSLREALDAESSASTFLSLLQQFDLLDSFGSLSNVTVLAPTNQAYDDLAKWGFNVSEVPAPVAKALLSYHALHGIYMAENLVLGNEAIVTHSHLVPPVLTNVTNGAAVKLSRGQSRHVVTESGLQVIGGTEHSDIIFDAGVIHMLNSSMVLPHNISVTAEVNQLTEFLDAVEQAGLISEFESQADVTVLIPYNGALHGLQQLMKLLSTEQMASILRYHVVPNEVLYQGIIPYGKSKHDTLEGSSISIDRDGDAGLTVNGIQVVRSELLLYGGVAHIIDGLLIPEQAFKSSPEHSSGINIADLHNVPADGINLLLNNVLPGVSIGRWSLIALAVLSFVVLIGVLHVFQQLLQARRSGIRISGTRFAKGLGVKC</sequence>
<dbReference type="InterPro" id="IPR050904">
    <property type="entry name" value="Adhesion/Biosynth-related"/>
</dbReference>
<comment type="caution">
    <text evidence="4">The sequence shown here is derived from an EMBL/GenBank/DDBJ whole genome shotgun (WGS) entry which is preliminary data.</text>
</comment>
<dbReference type="InterPro" id="IPR000782">
    <property type="entry name" value="FAS1_domain"/>
</dbReference>
<evidence type="ECO:0000256" key="1">
    <source>
        <dbReference type="SAM" id="Phobius"/>
    </source>
</evidence>
<keyword evidence="2" id="KW-0732">Signal</keyword>
<name>A0A8H6R6G8_9PEZI</name>
<proteinExistence type="predicted"/>
<feature type="domain" description="FAS1" evidence="3">
    <location>
        <begin position="172"/>
        <end position="302"/>
    </location>
</feature>
<dbReference type="GO" id="GO:0050839">
    <property type="term" value="F:cell adhesion molecule binding"/>
    <property type="evidence" value="ECO:0007669"/>
    <property type="project" value="TreeGrafter"/>
</dbReference>
<dbReference type="GO" id="GO:0031012">
    <property type="term" value="C:extracellular matrix"/>
    <property type="evidence" value="ECO:0007669"/>
    <property type="project" value="TreeGrafter"/>
</dbReference>
<evidence type="ECO:0000313" key="4">
    <source>
        <dbReference type="EMBL" id="KAF7185433.1"/>
    </source>
</evidence>
<keyword evidence="1" id="KW-1133">Transmembrane helix</keyword>
<dbReference type="Proteomes" id="UP000660729">
    <property type="component" value="Unassembled WGS sequence"/>
</dbReference>
<dbReference type="GO" id="GO:0007155">
    <property type="term" value="P:cell adhesion"/>
    <property type="evidence" value="ECO:0007669"/>
    <property type="project" value="TreeGrafter"/>
</dbReference>
<gene>
    <name evidence="4" type="ORF">HII31_13280</name>
</gene>
<evidence type="ECO:0000259" key="3">
    <source>
        <dbReference type="PROSITE" id="PS50213"/>
    </source>
</evidence>
<keyword evidence="1" id="KW-0812">Transmembrane</keyword>
<feature type="signal peptide" evidence="2">
    <location>
        <begin position="1"/>
        <end position="21"/>
    </location>
</feature>
<dbReference type="PANTHER" id="PTHR10900">
    <property type="entry name" value="PERIOSTIN-RELATED"/>
    <property type="match status" value="1"/>
</dbReference>
<dbReference type="PROSITE" id="PS50213">
    <property type="entry name" value="FAS1"/>
    <property type="match status" value="2"/>
</dbReference>
<protein>
    <submittedName>
        <fullName evidence="4">Fasciclin-like arabinogalactan protein</fullName>
    </submittedName>
</protein>
<accession>A0A8H6R6G8</accession>
<dbReference type="Pfam" id="PF02469">
    <property type="entry name" value="Fasciclin"/>
    <property type="match status" value="2"/>
</dbReference>
<dbReference type="InterPro" id="IPR036378">
    <property type="entry name" value="FAS1_dom_sf"/>
</dbReference>
<keyword evidence="5" id="KW-1185">Reference proteome</keyword>
<dbReference type="SMART" id="SM00554">
    <property type="entry name" value="FAS1"/>
    <property type="match status" value="2"/>
</dbReference>